<dbReference type="Pfam" id="PF01381">
    <property type="entry name" value="HTH_3"/>
    <property type="match status" value="1"/>
</dbReference>
<protein>
    <submittedName>
        <fullName evidence="2">Helix-turn-helix transcriptional regulator</fullName>
    </submittedName>
</protein>
<dbReference type="CDD" id="cd00093">
    <property type="entry name" value="HTH_XRE"/>
    <property type="match status" value="1"/>
</dbReference>
<evidence type="ECO:0000259" key="1">
    <source>
        <dbReference type="PROSITE" id="PS50943"/>
    </source>
</evidence>
<reference evidence="2 3" key="1">
    <citation type="submission" date="2020-08" db="EMBL/GenBank/DDBJ databases">
        <authorList>
            <person name="Sun Q."/>
            <person name="Inoue M."/>
        </authorList>
    </citation>
    <scope>NUCLEOTIDE SEQUENCE [LARGE SCALE GENOMIC DNA]</scope>
    <source>
        <strain evidence="2 3">CCM 8938</strain>
    </source>
</reference>
<evidence type="ECO:0000313" key="2">
    <source>
        <dbReference type="EMBL" id="MBC6111770.1"/>
    </source>
</evidence>
<dbReference type="Gene3D" id="1.10.260.40">
    <property type="entry name" value="lambda repressor-like DNA-binding domains"/>
    <property type="match status" value="1"/>
</dbReference>
<gene>
    <name evidence="2" type="ORF">H7U22_15205</name>
</gene>
<sequence length="70" mass="8311">MDDAKYKEISKRIRLFRNTYGFSQEYVANELGISQNVYSMNERNIKTVPLERLFKIARILNVRLAELVKD</sequence>
<dbReference type="SMART" id="SM00530">
    <property type="entry name" value="HTH_XRE"/>
    <property type="match status" value="1"/>
</dbReference>
<dbReference type="Proteomes" id="UP000652755">
    <property type="component" value="Unassembled WGS sequence"/>
</dbReference>
<dbReference type="PROSITE" id="PS50943">
    <property type="entry name" value="HTH_CROC1"/>
    <property type="match status" value="1"/>
</dbReference>
<name>A0ABR7KVB4_9SPHI</name>
<dbReference type="SUPFAM" id="SSF47413">
    <property type="entry name" value="lambda repressor-like DNA-binding domains"/>
    <property type="match status" value="1"/>
</dbReference>
<dbReference type="InterPro" id="IPR001387">
    <property type="entry name" value="Cro/C1-type_HTH"/>
</dbReference>
<dbReference type="RefSeq" id="WP_187072202.1">
    <property type="nucleotide sequence ID" value="NZ_JACRYL010000013.1"/>
</dbReference>
<dbReference type="InterPro" id="IPR010982">
    <property type="entry name" value="Lambda_DNA-bd_dom_sf"/>
</dbReference>
<comment type="caution">
    <text evidence="2">The sequence shown here is derived from an EMBL/GenBank/DDBJ whole genome shotgun (WGS) entry which is preliminary data.</text>
</comment>
<dbReference type="EMBL" id="JACRYL010000013">
    <property type="protein sequence ID" value="MBC6111770.1"/>
    <property type="molecule type" value="Genomic_DNA"/>
</dbReference>
<proteinExistence type="predicted"/>
<evidence type="ECO:0000313" key="3">
    <source>
        <dbReference type="Proteomes" id="UP000652755"/>
    </source>
</evidence>
<keyword evidence="3" id="KW-1185">Reference proteome</keyword>
<accession>A0ABR7KVB4</accession>
<organism evidence="2 3">
    <name type="scientific">Pedobacter fastidiosus</name>
    <dbReference type="NCBI Taxonomy" id="2765361"/>
    <lineage>
        <taxon>Bacteria</taxon>
        <taxon>Pseudomonadati</taxon>
        <taxon>Bacteroidota</taxon>
        <taxon>Sphingobacteriia</taxon>
        <taxon>Sphingobacteriales</taxon>
        <taxon>Sphingobacteriaceae</taxon>
        <taxon>Pedobacter</taxon>
    </lineage>
</organism>
<feature type="domain" description="HTH cro/C1-type" evidence="1">
    <location>
        <begin position="13"/>
        <end position="67"/>
    </location>
</feature>